<sequence length="1419" mass="148522">MAAETNGRLVEPGQKGMNGHATAPRAKRVKKQKSFSIVSTISRLLTWYSIITILFRCPATIDLLTDSSPKICKPYFQLRSAIIPHLEPYYDTYAASYVEAARPYYDTLDKRVIAPVAVLGKKYGAPRLAQAQAFGQAQWEKNVQPEISKYQAILQKKYDQILGPHVNTAVSTATPYYNIAKGSALQTYYEHILPTYTTVQPYALQGYGLASDFALNTAIPYSKWVWTTGTVFLDRTVWPKLRILYGENVEPQLVRIGERLGRYRDGKKIQAVVEEVDSSSSASSASQTFSSISSSIASAHETTIPRTSSVESTSTASEPAASIPPSEKEIRENAQKVVAQDLRTWQEKFAKAADEGSDDLDERIAEITDRLVQNQAEKVGKAHIIELEETIKSSLASLKRNIISIVKDSSDSEESENALNTVVRKAGVAIKEKAQSVRSWRQNYDLETNSLVSKAAMDTLEILDHIRDLGLQEIGMRWAWIDGVTHKDWAKYHQLKTKFDEWRYDVEKVATDHSGLEKARGASEEIESQAMSIAEDAATELGRLKETGRWKISAKDASDDFSTKIMPAAAAVAGQKVLGKVSELSEAVAPSSQGTMESAASVASSSVAEGTSAASSVLASQLGNAQSLASAASASVVGTSQGSVESIVSAGSASVGSVIDQASSSAIGTAQGTMETVASVVSDSASSLPAKASSSIIGTEPGVVEKASESVKSAASVASESASSLSDAFSSSVSSGSSEASKIASKASKSFSSATSSIGSSLASSASDASSSVSSATSSASSTASAKVWGGAMAQHVEARQIILEDVIDDSDDETFSEKLQSMASEAGDRYSDITKAVSEALLGATSTEEFPMTKLAAEKYSSALSAASVALYGAEQGTGESVSSAVSSRYNDAVSAASSIIYGTTTPSYQAALQSASSVAQSKLSEGLSAASAQFDNAKSYVGAVNTPRPAKEKLLGQMQDQYYAGIGMAHARYSEFLEAASSAIMPTQTPFHQSLYNKASENIVGTSTHKFQAALNTASAHFLSAMAAASSQYDDLVASIHKIGGEAGKDAAPTSSLASLASSRYNEAVAKASSSFESINSVISQKLETGASAASSAVIGSETPWTESVASAASENWEALITKASSQIYGAPTPYFVTRRLLSEAREYAAQATDGAISQYSAVQSLISELVSGKEPDFTESVYNRFSSAYYTRAGEITSSASSYASEAYASASSVVSSVFTPPPTLEAILNAASSRVNDAVIAASAQVYGTKKGSYEEASSAAASAYSSVQSVASEKIYGTSTGYVEAAQSSISDAAASAQKAISEAIYGTPTGTYESVTNAASEVYSTAASVVGGQYSAAVSKASEAIYGPEKGTIESAQSRLAAAVESARAKLSEIAASAGEGVSEIVKQASEGVEDFASSVSSAISSATSHDEL</sequence>
<protein>
    <submittedName>
        <fullName evidence="2">Related to Similarity to mucins, glucan 1,4-alpha-glucosidase and exo-alpha-sialidase</fullName>
    </submittedName>
</protein>
<feature type="region of interest" description="Disordered" evidence="1">
    <location>
        <begin position="300"/>
        <end position="332"/>
    </location>
</feature>
<proteinExistence type="predicted"/>
<gene>
    <name evidence="2" type="ORF">PAC_11345</name>
</gene>
<organism evidence="2 3">
    <name type="scientific">Phialocephala subalpina</name>
    <dbReference type="NCBI Taxonomy" id="576137"/>
    <lineage>
        <taxon>Eukaryota</taxon>
        <taxon>Fungi</taxon>
        <taxon>Dikarya</taxon>
        <taxon>Ascomycota</taxon>
        <taxon>Pezizomycotina</taxon>
        <taxon>Leotiomycetes</taxon>
        <taxon>Helotiales</taxon>
        <taxon>Mollisiaceae</taxon>
        <taxon>Phialocephala</taxon>
        <taxon>Phialocephala fortinii species complex</taxon>
    </lineage>
</organism>
<dbReference type="Proteomes" id="UP000184330">
    <property type="component" value="Unassembled WGS sequence"/>
</dbReference>
<dbReference type="STRING" id="576137.A0A1L7X8U8"/>
<dbReference type="PANTHER" id="PTHR23242">
    <property type="entry name" value="TRANSCRIPTION FACTOR HOXA13"/>
    <property type="match status" value="1"/>
</dbReference>
<name>A0A1L7X8U8_9HELO</name>
<keyword evidence="3" id="KW-1185">Reference proteome</keyword>
<reference evidence="2 3" key="1">
    <citation type="submission" date="2016-03" db="EMBL/GenBank/DDBJ databases">
        <authorList>
            <person name="Ploux O."/>
        </authorList>
    </citation>
    <scope>NUCLEOTIDE SEQUENCE [LARGE SCALE GENOMIC DNA]</scope>
    <source>
        <strain evidence="2 3">UAMH 11012</strain>
    </source>
</reference>
<feature type="region of interest" description="Disordered" evidence="1">
    <location>
        <begin position="1"/>
        <end position="24"/>
    </location>
</feature>
<evidence type="ECO:0000313" key="2">
    <source>
        <dbReference type="EMBL" id="CZR61449.1"/>
    </source>
</evidence>
<evidence type="ECO:0000313" key="3">
    <source>
        <dbReference type="Proteomes" id="UP000184330"/>
    </source>
</evidence>
<dbReference type="PANTHER" id="PTHR23242:SF9">
    <property type="entry name" value="TRANSCRIPTION FACTOR HOXA13"/>
    <property type="match status" value="1"/>
</dbReference>
<dbReference type="EMBL" id="FJOG01000018">
    <property type="protein sequence ID" value="CZR61449.1"/>
    <property type="molecule type" value="Genomic_DNA"/>
</dbReference>
<accession>A0A1L7X8U8</accession>
<evidence type="ECO:0000256" key="1">
    <source>
        <dbReference type="SAM" id="MobiDB-lite"/>
    </source>
</evidence>
<dbReference type="OrthoDB" id="3260408at2759"/>
<feature type="compositionally biased region" description="Low complexity" evidence="1">
    <location>
        <begin position="307"/>
        <end position="325"/>
    </location>
</feature>